<dbReference type="STRING" id="1317121.ATO11_16825"/>
<dbReference type="InterPro" id="IPR050266">
    <property type="entry name" value="AB_hydrolase_sf"/>
</dbReference>
<gene>
    <name evidence="2" type="ORF">ATO11_16825</name>
</gene>
<dbReference type="Gene3D" id="3.40.50.1820">
    <property type="entry name" value="alpha/beta hydrolase"/>
    <property type="match status" value="1"/>
</dbReference>
<dbReference type="PANTHER" id="PTHR43798">
    <property type="entry name" value="MONOACYLGLYCEROL LIPASE"/>
    <property type="match status" value="1"/>
</dbReference>
<proteinExistence type="predicted"/>
<dbReference type="PRINTS" id="PR00111">
    <property type="entry name" value="ABHYDROLASE"/>
</dbReference>
<sequence>MTPLVLVHGFMGGSAQWDGVAAALAGRAEVIAVDLPGFGGNAHLDPINRIEGFADWVIGHLSERGIDRYDLLGHSMGGMVAQEIARRDRKRLARLVLYSTGATGVLPGRFETIAESKRRARADGAQRTARRIAATWYLALEQAAGFEACARIAERASLAAIEAGLDAMEAWSGEAALSDIDMETLVIWGEFDRTYGWEQVHGLWRTIPRAHLAVIPGCAHAVHDEKPDIFARILLDFLETH</sequence>
<dbReference type="SUPFAM" id="SSF53474">
    <property type="entry name" value="alpha/beta-Hydrolases"/>
    <property type="match status" value="1"/>
</dbReference>
<name>A0A0L1JLP4_9RHOB</name>
<dbReference type="Pfam" id="PF12697">
    <property type="entry name" value="Abhydrolase_6"/>
    <property type="match status" value="1"/>
</dbReference>
<dbReference type="Proteomes" id="UP000036938">
    <property type="component" value="Unassembled WGS sequence"/>
</dbReference>
<protein>
    <submittedName>
        <fullName evidence="2">Alpha/beta hydrolase</fullName>
    </submittedName>
</protein>
<evidence type="ECO:0000313" key="3">
    <source>
        <dbReference type="Proteomes" id="UP000036938"/>
    </source>
</evidence>
<accession>A0A0L1JLP4</accession>
<dbReference type="OrthoDB" id="9804723at2"/>
<dbReference type="InterPro" id="IPR000073">
    <property type="entry name" value="AB_hydrolase_1"/>
</dbReference>
<dbReference type="EMBL" id="AQQZ01000008">
    <property type="protein sequence ID" value="KNG92674.1"/>
    <property type="molecule type" value="Genomic_DNA"/>
</dbReference>
<evidence type="ECO:0000313" key="2">
    <source>
        <dbReference type="EMBL" id="KNG92674.1"/>
    </source>
</evidence>
<dbReference type="RefSeq" id="WP_050532065.1">
    <property type="nucleotide sequence ID" value="NZ_AQQZ01000008.1"/>
</dbReference>
<reference evidence="2 3" key="1">
    <citation type="journal article" date="2015" name="Int. J. Syst. Evol. Microbiol.">
        <title>Aestuariivita atlantica sp. nov., isolated from deep sea sediment of the Atlantic Ocean.</title>
        <authorList>
            <person name="Li G."/>
            <person name="Lai Q."/>
            <person name="Du Y."/>
            <person name="Liu X."/>
            <person name="Sun F."/>
            <person name="Shao Z."/>
        </authorList>
    </citation>
    <scope>NUCLEOTIDE SEQUENCE [LARGE SCALE GENOMIC DNA]</scope>
    <source>
        <strain evidence="2 3">22II-S11-z3</strain>
    </source>
</reference>
<comment type="caution">
    <text evidence="2">The sequence shown here is derived from an EMBL/GenBank/DDBJ whole genome shotgun (WGS) entry which is preliminary data.</text>
</comment>
<dbReference type="GO" id="GO:0016787">
    <property type="term" value="F:hydrolase activity"/>
    <property type="evidence" value="ECO:0007669"/>
    <property type="project" value="UniProtKB-KW"/>
</dbReference>
<evidence type="ECO:0000259" key="1">
    <source>
        <dbReference type="Pfam" id="PF12697"/>
    </source>
</evidence>
<organism evidence="2 3">
    <name type="scientific">Pseudaestuariivita atlantica</name>
    <dbReference type="NCBI Taxonomy" id="1317121"/>
    <lineage>
        <taxon>Bacteria</taxon>
        <taxon>Pseudomonadati</taxon>
        <taxon>Pseudomonadota</taxon>
        <taxon>Alphaproteobacteria</taxon>
        <taxon>Rhodobacterales</taxon>
        <taxon>Paracoccaceae</taxon>
        <taxon>Pseudaestuariivita</taxon>
    </lineage>
</organism>
<dbReference type="AlphaFoldDB" id="A0A0L1JLP4"/>
<dbReference type="InterPro" id="IPR029058">
    <property type="entry name" value="AB_hydrolase_fold"/>
</dbReference>
<keyword evidence="2" id="KW-0378">Hydrolase</keyword>
<feature type="domain" description="AB hydrolase-1" evidence="1">
    <location>
        <begin position="4"/>
        <end position="232"/>
    </location>
</feature>
<keyword evidence="3" id="KW-1185">Reference proteome</keyword>
<dbReference type="PATRIC" id="fig|1317121.7.peg.4097"/>